<dbReference type="EMBL" id="BK016109">
    <property type="protein sequence ID" value="DAF95496.1"/>
    <property type="molecule type" value="Genomic_DNA"/>
</dbReference>
<name>A0A8S5ULZ3_9CAUD</name>
<organism evidence="1">
    <name type="scientific">Myoviridae sp. ctCo31</name>
    <dbReference type="NCBI Taxonomy" id="2825053"/>
    <lineage>
        <taxon>Viruses</taxon>
        <taxon>Duplodnaviria</taxon>
        <taxon>Heunggongvirae</taxon>
        <taxon>Uroviricota</taxon>
        <taxon>Caudoviricetes</taxon>
    </lineage>
</organism>
<sequence>MIDIRDENALPISITLIKKVQDQYSLQMMNASMQFKTAIDKNKSIERQVFGYLKGKEIFTGLVDIIITKFSRDALLRLMNHEPYQNYSELIKEFQKTEEKILSLSVWIKNETIIEALEDC</sequence>
<reference evidence="1" key="1">
    <citation type="journal article" date="2021" name="Proc. Natl. Acad. Sci. U.S.A.">
        <title>A Catalog of Tens of Thousands of Viruses from Human Metagenomes Reveals Hidden Associations with Chronic Diseases.</title>
        <authorList>
            <person name="Tisza M.J."/>
            <person name="Buck C.B."/>
        </authorList>
    </citation>
    <scope>NUCLEOTIDE SEQUENCE</scope>
    <source>
        <strain evidence="1">CtCo31</strain>
    </source>
</reference>
<accession>A0A8S5ULZ3</accession>
<proteinExistence type="predicted"/>
<evidence type="ECO:0000313" key="1">
    <source>
        <dbReference type="EMBL" id="DAF95496.1"/>
    </source>
</evidence>
<protein>
    <submittedName>
        <fullName evidence="1">Uncharacterized protein</fullName>
    </submittedName>
</protein>